<dbReference type="GO" id="GO:0032259">
    <property type="term" value="P:methylation"/>
    <property type="evidence" value="ECO:0007669"/>
    <property type="project" value="UniProtKB-KW"/>
</dbReference>
<dbReference type="Proteomes" id="UP000184052">
    <property type="component" value="Unassembled WGS sequence"/>
</dbReference>
<dbReference type="NCBIfam" id="TIGR00528">
    <property type="entry name" value="gcvT"/>
    <property type="match status" value="1"/>
</dbReference>
<comment type="function">
    <text evidence="7">The glycine cleavage system catalyzes the degradation of glycine.</text>
</comment>
<keyword evidence="11" id="KW-0489">Methyltransferase</keyword>
<dbReference type="Pfam" id="PF08669">
    <property type="entry name" value="GCV_T_C"/>
    <property type="match status" value="1"/>
</dbReference>
<feature type="domain" description="Aminomethyltransferase C-terminal" evidence="10">
    <location>
        <begin position="287"/>
        <end position="364"/>
    </location>
</feature>
<comment type="subunit">
    <text evidence="7">The glycine cleavage system is composed of four proteins: P, T, L and H.</text>
</comment>
<keyword evidence="12" id="KW-1185">Reference proteome</keyword>
<dbReference type="PIRSF" id="PIRSF006487">
    <property type="entry name" value="GcvT"/>
    <property type="match status" value="1"/>
</dbReference>
<dbReference type="GO" id="GO:0019464">
    <property type="term" value="P:glycine decarboxylation via glycine cleavage system"/>
    <property type="evidence" value="ECO:0007669"/>
    <property type="project" value="UniProtKB-UniRule"/>
</dbReference>
<evidence type="ECO:0000259" key="10">
    <source>
        <dbReference type="Pfam" id="PF08669"/>
    </source>
</evidence>
<dbReference type="SUPFAM" id="SSF101790">
    <property type="entry name" value="Aminomethyltransferase beta-barrel domain"/>
    <property type="match status" value="1"/>
</dbReference>
<dbReference type="Gene3D" id="3.30.1360.120">
    <property type="entry name" value="Probable tRNA modification gtpase trme, domain 1"/>
    <property type="match status" value="1"/>
</dbReference>
<dbReference type="InterPro" id="IPR028896">
    <property type="entry name" value="GcvT/YgfZ/DmdA"/>
</dbReference>
<dbReference type="Gene3D" id="3.30.70.1400">
    <property type="entry name" value="Aminomethyltransferase beta-barrel domains"/>
    <property type="match status" value="1"/>
</dbReference>
<dbReference type="InterPro" id="IPR013977">
    <property type="entry name" value="GcvT_C"/>
</dbReference>
<dbReference type="HAMAP" id="MF_00259">
    <property type="entry name" value="GcvT"/>
    <property type="match status" value="1"/>
</dbReference>
<dbReference type="Gene3D" id="4.10.1250.10">
    <property type="entry name" value="Aminomethyltransferase fragment"/>
    <property type="match status" value="1"/>
</dbReference>
<evidence type="ECO:0000256" key="6">
    <source>
        <dbReference type="ARBA" id="ARBA00047665"/>
    </source>
</evidence>
<evidence type="ECO:0000256" key="4">
    <source>
        <dbReference type="ARBA" id="ARBA00022679"/>
    </source>
</evidence>
<dbReference type="GO" id="GO:0005829">
    <property type="term" value="C:cytosol"/>
    <property type="evidence" value="ECO:0007669"/>
    <property type="project" value="TreeGrafter"/>
</dbReference>
<reference evidence="11 12" key="1">
    <citation type="submission" date="2016-11" db="EMBL/GenBank/DDBJ databases">
        <authorList>
            <person name="Jaros S."/>
            <person name="Januszkiewicz K."/>
            <person name="Wedrychowicz H."/>
        </authorList>
    </citation>
    <scope>NUCLEOTIDE SEQUENCE [LARGE SCALE GENOMIC DNA]</scope>
    <source>
        <strain evidence="11 12">DSM 17477</strain>
    </source>
</reference>
<accession>A0A1M6ECT7</accession>
<dbReference type="NCBIfam" id="NF001567">
    <property type="entry name" value="PRK00389.1"/>
    <property type="match status" value="1"/>
</dbReference>
<dbReference type="GO" id="GO:0005960">
    <property type="term" value="C:glycine cleavage complex"/>
    <property type="evidence" value="ECO:0007669"/>
    <property type="project" value="InterPro"/>
</dbReference>
<dbReference type="InterPro" id="IPR006223">
    <property type="entry name" value="GcvT"/>
</dbReference>
<evidence type="ECO:0000256" key="5">
    <source>
        <dbReference type="ARBA" id="ARBA00031395"/>
    </source>
</evidence>
<evidence type="ECO:0000256" key="1">
    <source>
        <dbReference type="ARBA" id="ARBA00008609"/>
    </source>
</evidence>
<evidence type="ECO:0000256" key="3">
    <source>
        <dbReference type="ARBA" id="ARBA00022576"/>
    </source>
</evidence>
<dbReference type="InterPro" id="IPR006222">
    <property type="entry name" value="GCVT_N"/>
</dbReference>
<dbReference type="InterPro" id="IPR029043">
    <property type="entry name" value="GcvT/YgfZ_C"/>
</dbReference>
<evidence type="ECO:0000313" key="12">
    <source>
        <dbReference type="Proteomes" id="UP000184052"/>
    </source>
</evidence>
<dbReference type="GO" id="GO:0008483">
    <property type="term" value="F:transaminase activity"/>
    <property type="evidence" value="ECO:0007669"/>
    <property type="project" value="UniProtKB-KW"/>
</dbReference>
<dbReference type="FunFam" id="3.30.70.1400:FF:000001">
    <property type="entry name" value="Aminomethyltransferase"/>
    <property type="match status" value="1"/>
</dbReference>
<dbReference type="EMBL" id="FQZL01000007">
    <property type="protein sequence ID" value="SHI83317.1"/>
    <property type="molecule type" value="Genomic_DNA"/>
</dbReference>
<comment type="similarity">
    <text evidence="1 7">Belongs to the GcvT family.</text>
</comment>
<dbReference type="FunFam" id="2.40.30.110:FF:000003">
    <property type="entry name" value="Aminomethyltransferase"/>
    <property type="match status" value="1"/>
</dbReference>
<dbReference type="SUPFAM" id="SSF103025">
    <property type="entry name" value="Folate-binding domain"/>
    <property type="match status" value="1"/>
</dbReference>
<keyword evidence="4 7" id="KW-0808">Transferase</keyword>
<dbReference type="OrthoDB" id="9774591at2"/>
<dbReference type="GO" id="GO:0004047">
    <property type="term" value="F:aminomethyltransferase activity"/>
    <property type="evidence" value="ECO:0007669"/>
    <property type="project" value="UniProtKB-UniRule"/>
</dbReference>
<dbReference type="EC" id="2.1.2.10" evidence="2 7"/>
<feature type="domain" description="GCVT N-terminal" evidence="9">
    <location>
        <begin position="9"/>
        <end position="268"/>
    </location>
</feature>
<dbReference type="PANTHER" id="PTHR43757">
    <property type="entry name" value="AMINOMETHYLTRANSFERASE"/>
    <property type="match status" value="1"/>
</dbReference>
<evidence type="ECO:0000259" key="9">
    <source>
        <dbReference type="Pfam" id="PF01571"/>
    </source>
</evidence>
<evidence type="ECO:0000313" key="11">
    <source>
        <dbReference type="EMBL" id="SHI83317.1"/>
    </source>
</evidence>
<dbReference type="PANTHER" id="PTHR43757:SF2">
    <property type="entry name" value="AMINOMETHYLTRANSFERASE, MITOCHONDRIAL"/>
    <property type="match status" value="1"/>
</dbReference>
<protein>
    <recommendedName>
        <fullName evidence="2 7">Aminomethyltransferase</fullName>
        <ecNumber evidence="2 7">2.1.2.10</ecNumber>
    </recommendedName>
    <alternativeName>
        <fullName evidence="5 7">Glycine cleavage system T protein</fullName>
    </alternativeName>
</protein>
<sequence>MDKLKRTPLYESHLKLKGRMVEFGGWEMPVQYSGLVEEHNAVRNGVGIFDVSHMGEVEVRGKDAKRFVQHIITNDVDRIGKNEIQYAVMCYENGGVVDDTLVYKRDEDSYLIIINAGNIDKDVEWMERAISEMEFEVEFSHISHDTGEIALQGPKAEELLQKCVDFDLSALKFFNFAEDINIFGVSCLVSRSGYTGEDGFEIYASSGEIEKVWNGLLDKGREYNIHPCGLGARDTLRFEANLPLYGHELTEEISPLEAGYGFCVRLDKEEFIGMESLKLQRDLGLKRKVVGFELVDRGIARAGYEVLDEEGEIIGHVTTGYKSPTVGKSIGLALVDAGHLSIGSGFYIQIRKKRVGAKVISRKFLTKNYAR</sequence>
<gene>
    <name evidence="7" type="primary">gcvT</name>
    <name evidence="11" type="ORF">SAMN02745751_01155</name>
</gene>
<evidence type="ECO:0000256" key="7">
    <source>
        <dbReference type="HAMAP-Rule" id="MF_00259"/>
    </source>
</evidence>
<comment type="catalytic activity">
    <reaction evidence="6 7">
        <text>N(6)-[(R)-S(8)-aminomethyldihydrolipoyl]-L-lysyl-[protein] + (6S)-5,6,7,8-tetrahydrofolate = N(6)-[(R)-dihydrolipoyl]-L-lysyl-[protein] + (6R)-5,10-methylene-5,6,7,8-tetrahydrofolate + NH4(+)</text>
        <dbReference type="Rhea" id="RHEA:16945"/>
        <dbReference type="Rhea" id="RHEA-COMP:10475"/>
        <dbReference type="Rhea" id="RHEA-COMP:10492"/>
        <dbReference type="ChEBI" id="CHEBI:15636"/>
        <dbReference type="ChEBI" id="CHEBI:28938"/>
        <dbReference type="ChEBI" id="CHEBI:57453"/>
        <dbReference type="ChEBI" id="CHEBI:83100"/>
        <dbReference type="ChEBI" id="CHEBI:83143"/>
        <dbReference type="EC" id="2.1.2.10"/>
    </reaction>
</comment>
<feature type="binding site" evidence="8">
    <location>
        <position position="201"/>
    </location>
    <ligand>
        <name>substrate</name>
    </ligand>
</feature>
<evidence type="ECO:0000256" key="2">
    <source>
        <dbReference type="ARBA" id="ARBA00012616"/>
    </source>
</evidence>
<dbReference type="STRING" id="1121476.SAMN02745751_01155"/>
<name>A0A1M6ECT7_9FIRM</name>
<keyword evidence="3 7" id="KW-0032">Aminotransferase</keyword>
<dbReference type="Pfam" id="PF01571">
    <property type="entry name" value="GCV_T"/>
    <property type="match status" value="1"/>
</dbReference>
<dbReference type="AlphaFoldDB" id="A0A1M6ECT7"/>
<dbReference type="InterPro" id="IPR022903">
    <property type="entry name" value="GcvT_bac"/>
</dbReference>
<evidence type="ECO:0000256" key="8">
    <source>
        <dbReference type="PIRSR" id="PIRSR006487-1"/>
    </source>
</evidence>
<dbReference type="InterPro" id="IPR027266">
    <property type="entry name" value="TrmE/GcvT-like"/>
</dbReference>
<dbReference type="Gene3D" id="2.40.30.110">
    <property type="entry name" value="Aminomethyltransferase beta-barrel domains"/>
    <property type="match status" value="1"/>
</dbReference>
<proteinExistence type="inferred from homology"/>
<organism evidence="11 12">
    <name type="scientific">Dethiosulfatibacter aminovorans DSM 17477</name>
    <dbReference type="NCBI Taxonomy" id="1121476"/>
    <lineage>
        <taxon>Bacteria</taxon>
        <taxon>Bacillati</taxon>
        <taxon>Bacillota</taxon>
        <taxon>Tissierellia</taxon>
        <taxon>Dethiosulfatibacter</taxon>
    </lineage>
</organism>
<dbReference type="GO" id="GO:0008168">
    <property type="term" value="F:methyltransferase activity"/>
    <property type="evidence" value="ECO:0007669"/>
    <property type="project" value="UniProtKB-KW"/>
</dbReference>